<reference evidence="2 3" key="1">
    <citation type="journal article" date="2016" name="Nat. Commun.">
        <title>Thousands of microbial genomes shed light on interconnected biogeochemical processes in an aquifer system.</title>
        <authorList>
            <person name="Anantharaman K."/>
            <person name="Brown C.T."/>
            <person name="Hug L.A."/>
            <person name="Sharon I."/>
            <person name="Castelle C.J."/>
            <person name="Probst A.J."/>
            <person name="Thomas B.C."/>
            <person name="Singh A."/>
            <person name="Wilkins M.J."/>
            <person name="Karaoz U."/>
            <person name="Brodie E.L."/>
            <person name="Williams K.H."/>
            <person name="Hubbard S.S."/>
            <person name="Banfield J.F."/>
        </authorList>
    </citation>
    <scope>NUCLEOTIDE SEQUENCE [LARGE SCALE GENOMIC DNA]</scope>
</reference>
<feature type="transmembrane region" description="Helical" evidence="1">
    <location>
        <begin position="24"/>
        <end position="56"/>
    </location>
</feature>
<comment type="caution">
    <text evidence="2">The sequence shown here is derived from an EMBL/GenBank/DDBJ whole genome shotgun (WGS) entry which is preliminary data.</text>
</comment>
<dbReference type="AlphaFoldDB" id="A0A1G2CP66"/>
<sequence length="193" mass="22326">MVFQVPQFIDIEDKIVGPLTLKQFAWIAGAFLLSLGFFYIFVTWLWLFFTIILAGLAGGFSFIKIGGRGLAFFLFSALEYYWRPRMYFWQHEILVPVKVEKRISSIKELPVFIPKTTPSYPKIVITKKPELTPSGITSGSGLKNLSEKMLITKTAIINREKASFWFNRGPRERYEVLEKLTGDRVVAKRIDYR</sequence>
<evidence type="ECO:0000256" key="1">
    <source>
        <dbReference type="SAM" id="Phobius"/>
    </source>
</evidence>
<evidence type="ECO:0008006" key="4">
    <source>
        <dbReference type="Google" id="ProtNLM"/>
    </source>
</evidence>
<dbReference type="Pfam" id="PF12666">
    <property type="entry name" value="PrgI"/>
    <property type="match status" value="1"/>
</dbReference>
<keyword evidence="1" id="KW-0472">Membrane</keyword>
<dbReference type="EMBL" id="MHLE01000011">
    <property type="protein sequence ID" value="OGZ03027.1"/>
    <property type="molecule type" value="Genomic_DNA"/>
</dbReference>
<name>A0A1G2CP66_9BACT</name>
<keyword evidence="1" id="KW-0812">Transmembrane</keyword>
<dbReference type="Proteomes" id="UP000178599">
    <property type="component" value="Unassembled WGS sequence"/>
</dbReference>
<organism evidence="2 3">
    <name type="scientific">Candidatus Liptonbacteria bacterium RIFOXYB1_FULL_36_10</name>
    <dbReference type="NCBI Taxonomy" id="1798654"/>
    <lineage>
        <taxon>Bacteria</taxon>
        <taxon>Candidatus Liptoniibacteriota</taxon>
    </lineage>
</organism>
<gene>
    <name evidence="2" type="ORF">A2390_01010</name>
</gene>
<dbReference type="InterPro" id="IPR024414">
    <property type="entry name" value="Uncharacterised_PrgI"/>
</dbReference>
<evidence type="ECO:0000313" key="2">
    <source>
        <dbReference type="EMBL" id="OGZ03027.1"/>
    </source>
</evidence>
<evidence type="ECO:0000313" key="3">
    <source>
        <dbReference type="Proteomes" id="UP000178599"/>
    </source>
</evidence>
<protein>
    <recommendedName>
        <fullName evidence="4">PrgI family protein</fullName>
    </recommendedName>
</protein>
<proteinExistence type="predicted"/>
<feature type="transmembrane region" description="Helical" evidence="1">
    <location>
        <begin position="62"/>
        <end position="82"/>
    </location>
</feature>
<accession>A0A1G2CP66</accession>
<keyword evidence="1" id="KW-1133">Transmembrane helix</keyword>